<dbReference type="OrthoDB" id="118413at2"/>
<evidence type="ECO:0000313" key="4">
    <source>
        <dbReference type="Proteomes" id="UP000272528"/>
    </source>
</evidence>
<keyword evidence="4" id="KW-1185">Reference proteome</keyword>
<dbReference type="RefSeq" id="WP_126012781.1">
    <property type="nucleotide sequence ID" value="NZ_CP034437.1"/>
</dbReference>
<evidence type="ECO:0000313" key="3">
    <source>
        <dbReference type="EMBL" id="AZN38968.1"/>
    </source>
</evidence>
<evidence type="ECO:0000256" key="1">
    <source>
        <dbReference type="ARBA" id="ARBA00006817"/>
    </source>
</evidence>
<feature type="domain" description="Activator of Hsp90 ATPase homologue 1/2-like C-terminal" evidence="2">
    <location>
        <begin position="19"/>
        <end position="166"/>
    </location>
</feature>
<comment type="similarity">
    <text evidence="1">Belongs to the AHA1 family.</text>
</comment>
<dbReference type="CDD" id="cd07814">
    <property type="entry name" value="SRPBCC_CalC_Aha1-like"/>
    <property type="match status" value="1"/>
</dbReference>
<gene>
    <name evidence="3" type="ORF">EJC50_04275</name>
</gene>
<dbReference type="InterPro" id="IPR013538">
    <property type="entry name" value="ASHA1/2-like_C"/>
</dbReference>
<protein>
    <submittedName>
        <fullName evidence="3">SRPBCC domain-containing protein</fullName>
    </submittedName>
</protein>
<dbReference type="AlphaFoldDB" id="A0A3Q8X4D7"/>
<dbReference type="Pfam" id="PF08327">
    <property type="entry name" value="AHSA1"/>
    <property type="match status" value="1"/>
</dbReference>
<proteinExistence type="inferred from homology"/>
<dbReference type="Proteomes" id="UP000272528">
    <property type="component" value="Chromosome"/>
</dbReference>
<dbReference type="Gene3D" id="3.30.530.20">
    <property type="match status" value="1"/>
</dbReference>
<organism evidence="3 4">
    <name type="scientific">Paenibacillus albus</name>
    <dbReference type="NCBI Taxonomy" id="2495582"/>
    <lineage>
        <taxon>Bacteria</taxon>
        <taxon>Bacillati</taxon>
        <taxon>Bacillota</taxon>
        <taxon>Bacilli</taxon>
        <taxon>Bacillales</taxon>
        <taxon>Paenibacillaceae</taxon>
        <taxon>Paenibacillus</taxon>
    </lineage>
</organism>
<evidence type="ECO:0000259" key="2">
    <source>
        <dbReference type="Pfam" id="PF08327"/>
    </source>
</evidence>
<sequence>MTNNQATNESGLVITRTFDAPRELVFKVWTEAEHLKHWWGPAGLELEVLKLDVKPGGIFHFGMTAPDGNKMYGKFVYYEIAAPEKLVFTNSFADAEGNTIQPPFSDEFPTEIMNTLTLSEQDGKTTVTLQGGPHNANETQHAFFKAMHESMQQGFGGTFKQLEDYLAAQQA</sequence>
<name>A0A3Q8X4D7_9BACL</name>
<reference evidence="4" key="1">
    <citation type="submission" date="2018-12" db="EMBL/GenBank/DDBJ databases">
        <title>Genome sequence of Peanibacillus sp.</title>
        <authorList>
            <person name="Subramani G."/>
            <person name="Srinivasan S."/>
            <person name="Kim M.K."/>
        </authorList>
    </citation>
    <scope>NUCLEOTIDE SEQUENCE [LARGE SCALE GENOMIC DNA]</scope>
    <source>
        <strain evidence="4">18JY67-1</strain>
    </source>
</reference>
<dbReference type="KEGG" id="palb:EJC50_04275"/>
<accession>A0A3Q8X4D7</accession>
<dbReference type="SUPFAM" id="SSF55961">
    <property type="entry name" value="Bet v1-like"/>
    <property type="match status" value="1"/>
</dbReference>
<dbReference type="InterPro" id="IPR023393">
    <property type="entry name" value="START-like_dom_sf"/>
</dbReference>
<dbReference type="EMBL" id="CP034437">
    <property type="protein sequence ID" value="AZN38968.1"/>
    <property type="molecule type" value="Genomic_DNA"/>
</dbReference>